<name>A0ACC2PKQ1_9HYME</name>
<organism evidence="1 2">
    <name type="scientific">Eretmocerus hayati</name>
    <dbReference type="NCBI Taxonomy" id="131215"/>
    <lineage>
        <taxon>Eukaryota</taxon>
        <taxon>Metazoa</taxon>
        <taxon>Ecdysozoa</taxon>
        <taxon>Arthropoda</taxon>
        <taxon>Hexapoda</taxon>
        <taxon>Insecta</taxon>
        <taxon>Pterygota</taxon>
        <taxon>Neoptera</taxon>
        <taxon>Endopterygota</taxon>
        <taxon>Hymenoptera</taxon>
        <taxon>Apocrita</taxon>
        <taxon>Proctotrupomorpha</taxon>
        <taxon>Chalcidoidea</taxon>
        <taxon>Aphelinidae</taxon>
        <taxon>Aphelininae</taxon>
        <taxon>Eretmocerus</taxon>
    </lineage>
</organism>
<proteinExistence type="predicted"/>
<comment type="caution">
    <text evidence="1">The sequence shown here is derived from an EMBL/GenBank/DDBJ whole genome shotgun (WGS) entry which is preliminary data.</text>
</comment>
<keyword evidence="2" id="KW-1185">Reference proteome</keyword>
<dbReference type="Proteomes" id="UP001239111">
    <property type="component" value="Chromosome 1"/>
</dbReference>
<dbReference type="EMBL" id="CM056741">
    <property type="protein sequence ID" value="KAJ8682992.1"/>
    <property type="molecule type" value="Genomic_DNA"/>
</dbReference>
<reference evidence="1" key="1">
    <citation type="submission" date="2023-04" db="EMBL/GenBank/DDBJ databases">
        <title>A chromosome-level genome assembly of the parasitoid wasp Eretmocerus hayati.</title>
        <authorList>
            <person name="Zhong Y."/>
            <person name="Liu S."/>
            <person name="Liu Y."/>
        </authorList>
    </citation>
    <scope>NUCLEOTIDE SEQUENCE</scope>
    <source>
        <strain evidence="1">ZJU_SS_LIU_2023</strain>
    </source>
</reference>
<evidence type="ECO:0000313" key="1">
    <source>
        <dbReference type="EMBL" id="KAJ8682992.1"/>
    </source>
</evidence>
<evidence type="ECO:0000313" key="2">
    <source>
        <dbReference type="Proteomes" id="UP001239111"/>
    </source>
</evidence>
<gene>
    <name evidence="1" type="ORF">QAD02_018784</name>
</gene>
<accession>A0ACC2PKQ1</accession>
<protein>
    <submittedName>
        <fullName evidence="1">Uncharacterized protein</fullName>
    </submittedName>
</protein>
<sequence>MQNYWWKWEPISCAKGLNGDLPLHLILDRYSDPDRVFFLPEVPSNPVDFAKLQHNPVGTRGYSLLHIACSMGNVKWVKYFLDHGVDPNLRAPERTTLCCHEFYAETPLHTALRNRGGSKLEIVKLLLESGANPTAQDDYLLTPLHYMINNGEPEIVDLLMNYGADVNSRDVCLRTLLHTICQNESNHKNRELKKLIVSLLNYDTDINSMDETGSSPLTLFHAYNKLEIFGSCIEVLMQHIIKFE</sequence>